<gene>
    <name evidence="2" type="ORF">EJB05_17226</name>
</gene>
<sequence length="435" mass="47310">MGLKDQAEGGCRGDNNESSLCYQIAIELLLPGIFLACLFYATAIVVLIVRTLDGNVNMDGCCYTVSSSVELVGVKGLEPALDPGAASPAFDLLVRVDNGHVYDSYREGGNVTVSYAGVPLAHGRTPAFRVGAMAAVTFTVNATTEAVGVLEDLFRLMSAERRWDAAQLEVSMKLGWPGWESYAWSVDLDGIENRAEPELSVPAAVGTEVVVIILIGRHRVPSSIIMKPESTLSIRKDGADEKSRKVASWSEIRTILYMLLALALSPLVYFLVFDLPPKFSVQITDIQGLDDAASLSTVFKINLHASNKRGSGSTCYRHGEAVVRYSGFTLALGRTRTFCVGAKDTMVVPVVAWADDVRLPKEMGERMVAEQRAAGSVELEVDVKLFAKEDSMGAEPTWLWCKVVTGRAEPSDVTPCSVFRLKFWASDFAPHWMLA</sequence>
<dbReference type="OrthoDB" id="654946at2759"/>
<keyword evidence="3" id="KW-1185">Reference proteome</keyword>
<feature type="transmembrane region" description="Helical" evidence="1">
    <location>
        <begin position="254"/>
        <end position="273"/>
    </location>
</feature>
<accession>A0A5J9VJV4</accession>
<keyword evidence="1" id="KW-1133">Transmembrane helix</keyword>
<dbReference type="PANTHER" id="PTHR33994:SF37">
    <property type="entry name" value="OS01G0712300 PROTEIN"/>
    <property type="match status" value="1"/>
</dbReference>
<dbReference type="EMBL" id="RWGY01000009">
    <property type="protein sequence ID" value="TVU35340.1"/>
    <property type="molecule type" value="Genomic_DNA"/>
</dbReference>
<feature type="non-terminal residue" evidence="2">
    <location>
        <position position="1"/>
    </location>
</feature>
<organism evidence="2 3">
    <name type="scientific">Eragrostis curvula</name>
    <name type="common">weeping love grass</name>
    <dbReference type="NCBI Taxonomy" id="38414"/>
    <lineage>
        <taxon>Eukaryota</taxon>
        <taxon>Viridiplantae</taxon>
        <taxon>Streptophyta</taxon>
        <taxon>Embryophyta</taxon>
        <taxon>Tracheophyta</taxon>
        <taxon>Spermatophyta</taxon>
        <taxon>Magnoliopsida</taxon>
        <taxon>Liliopsida</taxon>
        <taxon>Poales</taxon>
        <taxon>Poaceae</taxon>
        <taxon>PACMAD clade</taxon>
        <taxon>Chloridoideae</taxon>
        <taxon>Eragrostideae</taxon>
        <taxon>Eragrostidinae</taxon>
        <taxon>Eragrostis</taxon>
    </lineage>
</organism>
<keyword evidence="1" id="KW-0812">Transmembrane</keyword>
<evidence type="ECO:0000313" key="3">
    <source>
        <dbReference type="Proteomes" id="UP000324897"/>
    </source>
</evidence>
<dbReference type="Proteomes" id="UP000324897">
    <property type="component" value="Unassembled WGS sequence"/>
</dbReference>
<evidence type="ECO:0008006" key="4">
    <source>
        <dbReference type="Google" id="ProtNLM"/>
    </source>
</evidence>
<name>A0A5J9VJV4_9POAL</name>
<protein>
    <recommendedName>
        <fullName evidence="4">Late embryogenesis abundant protein LEA-2 subgroup domain-containing protein</fullName>
    </recommendedName>
</protein>
<dbReference type="PANTHER" id="PTHR33994">
    <property type="entry name" value="OS04G0515000 PROTEIN"/>
    <property type="match status" value="1"/>
</dbReference>
<keyword evidence="1" id="KW-0472">Membrane</keyword>
<dbReference type="AlphaFoldDB" id="A0A5J9VJV4"/>
<feature type="transmembrane region" description="Helical" evidence="1">
    <location>
        <begin position="28"/>
        <end position="49"/>
    </location>
</feature>
<dbReference type="Gramene" id="TVU35340">
    <property type="protein sequence ID" value="TVU35340"/>
    <property type="gene ID" value="EJB05_17226"/>
</dbReference>
<reference evidence="2 3" key="1">
    <citation type="journal article" date="2019" name="Sci. Rep.">
        <title>A high-quality genome of Eragrostis curvula grass provides insights into Poaceae evolution and supports new strategies to enhance forage quality.</title>
        <authorList>
            <person name="Carballo J."/>
            <person name="Santos B.A.C.M."/>
            <person name="Zappacosta D."/>
            <person name="Garbus I."/>
            <person name="Selva J.P."/>
            <person name="Gallo C.A."/>
            <person name="Diaz A."/>
            <person name="Albertini E."/>
            <person name="Caccamo M."/>
            <person name="Echenique V."/>
        </authorList>
    </citation>
    <scope>NUCLEOTIDE SEQUENCE [LARGE SCALE GENOMIC DNA]</scope>
    <source>
        <strain evidence="3">cv. Victoria</strain>
        <tissue evidence="2">Leaf</tissue>
    </source>
</reference>
<proteinExistence type="predicted"/>
<comment type="caution">
    <text evidence="2">The sequence shown here is derived from an EMBL/GenBank/DDBJ whole genome shotgun (WGS) entry which is preliminary data.</text>
</comment>
<evidence type="ECO:0000256" key="1">
    <source>
        <dbReference type="SAM" id="Phobius"/>
    </source>
</evidence>
<evidence type="ECO:0000313" key="2">
    <source>
        <dbReference type="EMBL" id="TVU35340.1"/>
    </source>
</evidence>